<feature type="signal peptide" evidence="3">
    <location>
        <begin position="1"/>
        <end position="19"/>
    </location>
</feature>
<dbReference type="PANTHER" id="PTHR38909:SF1">
    <property type="entry name" value="G PROTEIN GAMMA DOMAIN-CONTAINING PROTEIN"/>
    <property type="match status" value="1"/>
</dbReference>
<protein>
    <recommendedName>
        <fullName evidence="4">PDZ domain-containing protein</fullName>
    </recommendedName>
</protein>
<keyword evidence="3" id="KW-0732">Signal</keyword>
<evidence type="ECO:0000256" key="1">
    <source>
        <dbReference type="SAM" id="MobiDB-lite"/>
    </source>
</evidence>
<dbReference type="InterPro" id="IPR036034">
    <property type="entry name" value="PDZ_sf"/>
</dbReference>
<feature type="compositionally biased region" description="Basic and acidic residues" evidence="1">
    <location>
        <begin position="330"/>
        <end position="339"/>
    </location>
</feature>
<proteinExistence type="predicted"/>
<evidence type="ECO:0000256" key="3">
    <source>
        <dbReference type="SAM" id="SignalP"/>
    </source>
</evidence>
<feature type="domain" description="PDZ" evidence="4">
    <location>
        <begin position="379"/>
        <end position="451"/>
    </location>
</feature>
<feature type="transmembrane region" description="Helical" evidence="2">
    <location>
        <begin position="271"/>
        <end position="289"/>
    </location>
</feature>
<dbReference type="EMBL" id="BDSP01000061">
    <property type="protein sequence ID" value="GAX13341.1"/>
    <property type="molecule type" value="Genomic_DNA"/>
</dbReference>
<dbReference type="Gene3D" id="2.30.42.10">
    <property type="match status" value="1"/>
</dbReference>
<evidence type="ECO:0000259" key="4">
    <source>
        <dbReference type="SMART" id="SM00228"/>
    </source>
</evidence>
<dbReference type="SMART" id="SM00228">
    <property type="entry name" value="PDZ"/>
    <property type="match status" value="1"/>
</dbReference>
<dbReference type="Proteomes" id="UP000198406">
    <property type="component" value="Unassembled WGS sequence"/>
</dbReference>
<sequence length="457" mass="49940">MISISSSFVFALIAVTATAKQSPTTDGLMPVPAPKFVLPTPMPSNSSLTTPTQAPTSELLRTAAPFPLLKVNATSAPTDLSSAPPRSASSLSPTIDPASEFPSLVPSWSSAPSMESSIAPVVAPTKRPTNGIIISSVKVSGLQLKLTNAGVLLETDQWELETEQMYNDFLEDMICSVFLVESQVSEKDNRQVNTLTYDLVLQSHFIMITNSMQYAVMPFEDHAANIEYGKKLRALTNFKRLSLPIPVPETSQMGDDDDKDKLFLIGKLNTHAILGIVVAGLFAIIYAAYRCNRWSQSRQQSKPSTEPKCTFRISSDDDVSTIGPIDETVDSEKGEDGKNAEVSQSATTMRVGNSLKLNASRKQENEFEGELIDVILPAGKLGIVIDTPDNGLPVIHAVKRTSAVRDQLRVGDKLLAIDDEDIRDKTAYHVSKIISSKMFNPQRKFTIVRPYEIIHIT</sequence>
<keyword evidence="6" id="KW-1185">Reference proteome</keyword>
<reference evidence="5 6" key="1">
    <citation type="journal article" date="2015" name="Plant Cell">
        <title>Oil accumulation by the oleaginous diatom Fistulifera solaris as revealed by the genome and transcriptome.</title>
        <authorList>
            <person name="Tanaka T."/>
            <person name="Maeda Y."/>
            <person name="Veluchamy A."/>
            <person name="Tanaka M."/>
            <person name="Abida H."/>
            <person name="Marechal E."/>
            <person name="Bowler C."/>
            <person name="Muto M."/>
            <person name="Sunaga Y."/>
            <person name="Tanaka M."/>
            <person name="Yoshino T."/>
            <person name="Taniguchi T."/>
            <person name="Fukuda Y."/>
            <person name="Nemoto M."/>
            <person name="Matsumoto M."/>
            <person name="Wong P.S."/>
            <person name="Aburatani S."/>
            <person name="Fujibuchi W."/>
        </authorList>
    </citation>
    <scope>NUCLEOTIDE SEQUENCE [LARGE SCALE GENOMIC DNA]</scope>
    <source>
        <strain evidence="5 6">JPCC DA0580</strain>
    </source>
</reference>
<gene>
    <name evidence="5" type="ORF">FisN_17Hh284</name>
</gene>
<accession>A0A1Z5JHV4</accession>
<evidence type="ECO:0000313" key="5">
    <source>
        <dbReference type="EMBL" id="GAX13341.1"/>
    </source>
</evidence>
<organism evidence="5 6">
    <name type="scientific">Fistulifera solaris</name>
    <name type="common">Oleaginous diatom</name>
    <dbReference type="NCBI Taxonomy" id="1519565"/>
    <lineage>
        <taxon>Eukaryota</taxon>
        <taxon>Sar</taxon>
        <taxon>Stramenopiles</taxon>
        <taxon>Ochrophyta</taxon>
        <taxon>Bacillariophyta</taxon>
        <taxon>Bacillariophyceae</taxon>
        <taxon>Bacillariophycidae</taxon>
        <taxon>Naviculales</taxon>
        <taxon>Naviculaceae</taxon>
        <taxon>Fistulifera</taxon>
    </lineage>
</organism>
<keyword evidence="2" id="KW-0812">Transmembrane</keyword>
<comment type="caution">
    <text evidence="5">The sequence shown here is derived from an EMBL/GenBank/DDBJ whole genome shotgun (WGS) entry which is preliminary data.</text>
</comment>
<dbReference type="PANTHER" id="PTHR38909">
    <property type="entry name" value="G PROTEIN GAMMA DOMAIN-CONTAINING PROTEIN"/>
    <property type="match status" value="1"/>
</dbReference>
<dbReference type="SUPFAM" id="SSF50156">
    <property type="entry name" value="PDZ domain-like"/>
    <property type="match status" value="1"/>
</dbReference>
<dbReference type="OrthoDB" id="75502at2759"/>
<dbReference type="InParanoid" id="A0A1Z5JHV4"/>
<dbReference type="InterPro" id="IPR001478">
    <property type="entry name" value="PDZ"/>
</dbReference>
<evidence type="ECO:0000313" key="6">
    <source>
        <dbReference type="Proteomes" id="UP000198406"/>
    </source>
</evidence>
<keyword evidence="2" id="KW-1133">Transmembrane helix</keyword>
<feature type="chain" id="PRO_5012396567" description="PDZ domain-containing protein" evidence="3">
    <location>
        <begin position="20"/>
        <end position="457"/>
    </location>
</feature>
<dbReference type="AlphaFoldDB" id="A0A1Z5JHV4"/>
<keyword evidence="2" id="KW-0472">Membrane</keyword>
<evidence type="ECO:0000256" key="2">
    <source>
        <dbReference type="SAM" id="Phobius"/>
    </source>
</evidence>
<name>A0A1Z5JHV4_FISSO</name>
<feature type="region of interest" description="Disordered" evidence="1">
    <location>
        <begin position="296"/>
        <end position="347"/>
    </location>
</feature>